<proteinExistence type="predicted"/>
<evidence type="ECO:0000313" key="2">
    <source>
        <dbReference type="Proteomes" id="UP001157418"/>
    </source>
</evidence>
<organism evidence="1 2">
    <name type="scientific">Lactuca virosa</name>
    <dbReference type="NCBI Taxonomy" id="75947"/>
    <lineage>
        <taxon>Eukaryota</taxon>
        <taxon>Viridiplantae</taxon>
        <taxon>Streptophyta</taxon>
        <taxon>Embryophyta</taxon>
        <taxon>Tracheophyta</taxon>
        <taxon>Spermatophyta</taxon>
        <taxon>Magnoliopsida</taxon>
        <taxon>eudicotyledons</taxon>
        <taxon>Gunneridae</taxon>
        <taxon>Pentapetalae</taxon>
        <taxon>asterids</taxon>
        <taxon>campanulids</taxon>
        <taxon>Asterales</taxon>
        <taxon>Asteraceae</taxon>
        <taxon>Cichorioideae</taxon>
        <taxon>Cichorieae</taxon>
        <taxon>Lactucinae</taxon>
        <taxon>Lactuca</taxon>
    </lineage>
</organism>
<dbReference type="AlphaFoldDB" id="A0AAU9NRX3"/>
<name>A0AAU9NRX3_9ASTR</name>
<gene>
    <name evidence="1" type="ORF">LVIROSA_LOCUS26704</name>
</gene>
<dbReference type="EMBL" id="CAKMRJ010005412">
    <property type="protein sequence ID" value="CAH1440577.1"/>
    <property type="molecule type" value="Genomic_DNA"/>
</dbReference>
<evidence type="ECO:0000313" key="1">
    <source>
        <dbReference type="EMBL" id="CAH1440577.1"/>
    </source>
</evidence>
<reference evidence="1 2" key="1">
    <citation type="submission" date="2022-01" db="EMBL/GenBank/DDBJ databases">
        <authorList>
            <person name="Xiong W."/>
            <person name="Schranz E."/>
        </authorList>
    </citation>
    <scope>NUCLEOTIDE SEQUENCE [LARGE SCALE GENOMIC DNA]</scope>
</reference>
<comment type="caution">
    <text evidence="1">The sequence shown here is derived from an EMBL/GenBank/DDBJ whole genome shotgun (WGS) entry which is preliminary data.</text>
</comment>
<sequence length="109" mass="12249">MYPFTCFTSSDSSFIVLLLETTVFSTGFRRSFLSLFCKSTASINGLLPSSSFHGLMLFQATAFPTRPPPPPDLPNITTVIDQQRNVVPRALTSRRSRALDSTHVYNRFR</sequence>
<keyword evidence="2" id="KW-1185">Reference proteome</keyword>
<dbReference type="Proteomes" id="UP001157418">
    <property type="component" value="Unassembled WGS sequence"/>
</dbReference>
<accession>A0AAU9NRX3</accession>
<protein>
    <submittedName>
        <fullName evidence="1">Uncharacterized protein</fullName>
    </submittedName>
</protein>